<sequence length="71" mass="8443">MRTDYSLDYVIAPADLYQVERVLILYRFDTSSLQQVALHGHQSQISDLATYSFNKYPRLRLDWIAWYIQGK</sequence>
<evidence type="ECO:0000313" key="2">
    <source>
        <dbReference type="Proteomes" id="UP000501802"/>
    </source>
</evidence>
<dbReference type="EMBL" id="CP050063">
    <property type="protein sequence ID" value="QIP13716.1"/>
    <property type="molecule type" value="Genomic_DNA"/>
</dbReference>
<proteinExistence type="predicted"/>
<evidence type="ECO:0000313" key="1">
    <source>
        <dbReference type="EMBL" id="QIP13716.1"/>
    </source>
</evidence>
<dbReference type="KEGG" id="spib:G8759_14370"/>
<dbReference type="RefSeq" id="WP_167209054.1">
    <property type="nucleotide sequence ID" value="NZ_CP050063.1"/>
</dbReference>
<name>A0A6G9AMZ7_9BACT</name>
<keyword evidence="2" id="KW-1185">Reference proteome</keyword>
<dbReference type="AlphaFoldDB" id="A0A6G9AMZ7"/>
<organism evidence="1 2">
    <name type="scientific">Spirosoma aureum</name>
    <dbReference type="NCBI Taxonomy" id="2692134"/>
    <lineage>
        <taxon>Bacteria</taxon>
        <taxon>Pseudomonadati</taxon>
        <taxon>Bacteroidota</taxon>
        <taxon>Cytophagia</taxon>
        <taxon>Cytophagales</taxon>
        <taxon>Cytophagaceae</taxon>
        <taxon>Spirosoma</taxon>
    </lineage>
</organism>
<reference evidence="1 2" key="1">
    <citation type="submission" date="2020-03" db="EMBL/GenBank/DDBJ databases">
        <authorList>
            <person name="Kim M.K."/>
        </authorList>
    </citation>
    <scope>NUCLEOTIDE SEQUENCE [LARGE SCALE GENOMIC DNA]</scope>
    <source>
        <strain evidence="1 2">BT328</strain>
    </source>
</reference>
<protein>
    <submittedName>
        <fullName evidence="1">Uncharacterized protein</fullName>
    </submittedName>
</protein>
<accession>A0A6G9AMZ7</accession>
<dbReference type="Proteomes" id="UP000501802">
    <property type="component" value="Chromosome"/>
</dbReference>
<gene>
    <name evidence="1" type="ORF">G8759_14370</name>
</gene>